<gene>
    <name evidence="2" type="ORF">V5799_022452</name>
</gene>
<dbReference type="AlphaFoldDB" id="A0AAQ4FMS5"/>
<name>A0AAQ4FMS5_AMBAM</name>
<dbReference type="EMBL" id="JARKHS020001456">
    <property type="protein sequence ID" value="KAK8787772.1"/>
    <property type="molecule type" value="Genomic_DNA"/>
</dbReference>
<feature type="region of interest" description="Disordered" evidence="1">
    <location>
        <begin position="34"/>
        <end position="56"/>
    </location>
</feature>
<proteinExistence type="predicted"/>
<evidence type="ECO:0000313" key="2">
    <source>
        <dbReference type="EMBL" id="KAK8787772.1"/>
    </source>
</evidence>
<comment type="caution">
    <text evidence="2">The sequence shown here is derived from an EMBL/GenBank/DDBJ whole genome shotgun (WGS) entry which is preliminary data.</text>
</comment>
<feature type="compositionally biased region" description="Low complexity" evidence="1">
    <location>
        <begin position="34"/>
        <end position="44"/>
    </location>
</feature>
<accession>A0AAQ4FMS5</accession>
<organism evidence="2 3">
    <name type="scientific">Amblyomma americanum</name>
    <name type="common">Lone star tick</name>
    <dbReference type="NCBI Taxonomy" id="6943"/>
    <lineage>
        <taxon>Eukaryota</taxon>
        <taxon>Metazoa</taxon>
        <taxon>Ecdysozoa</taxon>
        <taxon>Arthropoda</taxon>
        <taxon>Chelicerata</taxon>
        <taxon>Arachnida</taxon>
        <taxon>Acari</taxon>
        <taxon>Parasitiformes</taxon>
        <taxon>Ixodida</taxon>
        <taxon>Ixodoidea</taxon>
        <taxon>Ixodidae</taxon>
        <taxon>Amblyomminae</taxon>
        <taxon>Amblyomma</taxon>
    </lineage>
</organism>
<sequence>MENLSELEKAILRRTEDIGSISYDCTPMRDAADGSDSCSAASMSDDNDGSEDGRQRGLVDTSCQNVLGAAIAWGVSYQALAEHLTDHFSLASPNFGGASKCHTPAAALKQTAAAFLYEIKDSTFLFTDSSVLLATGQMALVAPHLNASKTCRLPFPGSSTVAELARLHLAADLIAAIPHGPVTVLCDSRPALQLLSRPHDNVTSTSLLKALLQIGGCGPPDHTALGAGPLLIDGNDLADGLAKSAHTEGSRYHLR</sequence>
<reference evidence="2 3" key="1">
    <citation type="journal article" date="2023" name="Arcadia Sci">
        <title>De novo assembly of a long-read Amblyomma americanum tick genome.</title>
        <authorList>
            <person name="Chou S."/>
            <person name="Poskanzer K.E."/>
            <person name="Rollins M."/>
            <person name="Thuy-Boun P.S."/>
        </authorList>
    </citation>
    <scope>NUCLEOTIDE SEQUENCE [LARGE SCALE GENOMIC DNA]</scope>
    <source>
        <strain evidence="2">F_SG_1</strain>
        <tissue evidence="2">Salivary glands</tissue>
    </source>
</reference>
<protein>
    <recommendedName>
        <fullName evidence="4">Tick transposon</fullName>
    </recommendedName>
</protein>
<evidence type="ECO:0000256" key="1">
    <source>
        <dbReference type="SAM" id="MobiDB-lite"/>
    </source>
</evidence>
<evidence type="ECO:0000313" key="3">
    <source>
        <dbReference type="Proteomes" id="UP001321473"/>
    </source>
</evidence>
<evidence type="ECO:0008006" key="4">
    <source>
        <dbReference type="Google" id="ProtNLM"/>
    </source>
</evidence>
<dbReference type="Proteomes" id="UP001321473">
    <property type="component" value="Unassembled WGS sequence"/>
</dbReference>
<keyword evidence="3" id="KW-1185">Reference proteome</keyword>